<name>A0A3N4JWG3_9PEZI</name>
<evidence type="ECO:0000313" key="2">
    <source>
        <dbReference type="EMBL" id="RPB02557.1"/>
    </source>
</evidence>
<dbReference type="AlphaFoldDB" id="A0A3N4JWG3"/>
<reference evidence="2 3" key="1">
    <citation type="journal article" date="2018" name="Nat. Ecol. Evol.">
        <title>Pezizomycetes genomes reveal the molecular basis of ectomycorrhizal truffle lifestyle.</title>
        <authorList>
            <person name="Murat C."/>
            <person name="Payen T."/>
            <person name="Noel B."/>
            <person name="Kuo A."/>
            <person name="Morin E."/>
            <person name="Chen J."/>
            <person name="Kohler A."/>
            <person name="Krizsan K."/>
            <person name="Balestrini R."/>
            <person name="Da Silva C."/>
            <person name="Montanini B."/>
            <person name="Hainaut M."/>
            <person name="Levati E."/>
            <person name="Barry K.W."/>
            <person name="Belfiori B."/>
            <person name="Cichocki N."/>
            <person name="Clum A."/>
            <person name="Dockter R.B."/>
            <person name="Fauchery L."/>
            <person name="Guy J."/>
            <person name="Iotti M."/>
            <person name="Le Tacon F."/>
            <person name="Lindquist E.A."/>
            <person name="Lipzen A."/>
            <person name="Malagnac F."/>
            <person name="Mello A."/>
            <person name="Molinier V."/>
            <person name="Miyauchi S."/>
            <person name="Poulain J."/>
            <person name="Riccioni C."/>
            <person name="Rubini A."/>
            <person name="Sitrit Y."/>
            <person name="Splivallo R."/>
            <person name="Traeger S."/>
            <person name="Wang M."/>
            <person name="Zifcakova L."/>
            <person name="Wipf D."/>
            <person name="Zambonelli A."/>
            <person name="Paolocci F."/>
            <person name="Nowrousian M."/>
            <person name="Ottonello S."/>
            <person name="Baldrian P."/>
            <person name="Spatafora J.W."/>
            <person name="Henrissat B."/>
            <person name="Nagy L.G."/>
            <person name="Aury J.M."/>
            <person name="Wincker P."/>
            <person name="Grigoriev I.V."/>
            <person name="Bonfante P."/>
            <person name="Martin F.M."/>
        </authorList>
    </citation>
    <scope>NUCLEOTIDE SEQUENCE [LARGE SCALE GENOMIC DNA]</scope>
    <source>
        <strain evidence="2 3">120613-1</strain>
    </source>
</reference>
<organism evidence="2 3">
    <name type="scientific">Choiromyces venosus 120613-1</name>
    <dbReference type="NCBI Taxonomy" id="1336337"/>
    <lineage>
        <taxon>Eukaryota</taxon>
        <taxon>Fungi</taxon>
        <taxon>Dikarya</taxon>
        <taxon>Ascomycota</taxon>
        <taxon>Pezizomycotina</taxon>
        <taxon>Pezizomycetes</taxon>
        <taxon>Pezizales</taxon>
        <taxon>Tuberaceae</taxon>
        <taxon>Choiromyces</taxon>
    </lineage>
</organism>
<dbReference type="Proteomes" id="UP000276215">
    <property type="component" value="Unassembled WGS sequence"/>
</dbReference>
<protein>
    <submittedName>
        <fullName evidence="2">Uncharacterized protein</fullName>
    </submittedName>
</protein>
<gene>
    <name evidence="2" type="ORF">L873DRAFT_1841706</name>
</gene>
<proteinExistence type="predicted"/>
<sequence>MAAAYRPFDRVHAPLVSPLEDLNPATAHLKPEWATSFQRLQECFLTSLFEQGRDYSANMPTLNNENRYHRDDLLVFNVYKTLQLSTAYGLGPNPCAPFYIFYSGRHPADDAIQREVVEAPAVGTRKIGSFSKKMWKNIKGLGGSSSSSKSTAWTSDGMSYENKNATVRPNMAQFFLDRKDFSTGQSSTVVCVRVYTDYIDWRLVPPDPGRSAIATIFTNAAGSSSKAKGAEKPKSVHLSPNAFPALLRSVTRGEREPPKEHPVKNSFKKTVSMGNLKHKARLGANSAPAVPDIPLTIEPVTPTKNDPLKELAPTNAMYDIPAARIYLNPSPFLVTPESDPTAFVNEYTSGEMNDSNKEPIYNTFEDLGTAESQTITVCFSNDGLDTSTYWWVSDDSSWRIVYDKTQDVNVSSKRRVVPMPPSASSAQEGEEGESSTKYISHGFLFGRPKIEEKVTKMFPDIKGGSVKLYGANSNDPIAQVHLLTGQMWILKHLMLRTIDIAVAVIFSVVNLERQIEEERKKPGGRFPGAASPVHRNVTS</sequence>
<accession>A0A3N4JWG3</accession>
<feature type="region of interest" description="Disordered" evidence="1">
    <location>
        <begin position="520"/>
        <end position="539"/>
    </location>
</feature>
<evidence type="ECO:0000256" key="1">
    <source>
        <dbReference type="SAM" id="MobiDB-lite"/>
    </source>
</evidence>
<feature type="region of interest" description="Disordered" evidence="1">
    <location>
        <begin position="414"/>
        <end position="434"/>
    </location>
</feature>
<evidence type="ECO:0000313" key="3">
    <source>
        <dbReference type="Proteomes" id="UP000276215"/>
    </source>
</evidence>
<keyword evidence="3" id="KW-1185">Reference proteome</keyword>
<dbReference type="EMBL" id="ML120367">
    <property type="protein sequence ID" value="RPB02557.1"/>
    <property type="molecule type" value="Genomic_DNA"/>
</dbReference>
<dbReference type="OrthoDB" id="5357682at2759"/>